<dbReference type="EMBL" id="CP089984">
    <property type="protein sequence ID" value="WXB11097.1"/>
    <property type="molecule type" value="Genomic_DNA"/>
</dbReference>
<dbReference type="Proteomes" id="UP001370348">
    <property type="component" value="Chromosome"/>
</dbReference>
<dbReference type="PANTHER" id="PTHR30118:SF15">
    <property type="entry name" value="TRANSCRIPTIONAL REGULATORY PROTEIN"/>
    <property type="match status" value="1"/>
</dbReference>
<dbReference type="PANTHER" id="PTHR30118">
    <property type="entry name" value="HTH-TYPE TRANSCRIPTIONAL REGULATOR LEUO-RELATED"/>
    <property type="match status" value="1"/>
</dbReference>
<dbReference type="CDD" id="cd08459">
    <property type="entry name" value="PBP2_DntR_NahR_LinR_like"/>
    <property type="match status" value="1"/>
</dbReference>
<dbReference type="InterPro" id="IPR000847">
    <property type="entry name" value="LysR_HTH_N"/>
</dbReference>
<keyword evidence="7" id="KW-1185">Reference proteome</keyword>
<sequence length="295" mass="33063">MSRIDLNLIRCFVTLYETGSVTETAACMHITQPSASHALSRLREQFADPLFIRTREGMRPTELATQLYATFQDSLGRIDGAVDRTRGFEPGQSDRRFRLSLTDLGEMGLLPRILERVHAIAPRVELEVIPMDIDKVSDWLATGKVDAAICSVPFPGRTRSDVLLHERYVCLLRKEHARIGDSLTLDQYAAEQHVAMAPASGHRLADDVLRERGIERKISLRIRHFSVLPHVLARSDLLAVLPSQIAAMFVAGGGLKMLELPFPVPAFTVRLHRPERAADSSAQRWFHRTIVEALS</sequence>
<feature type="domain" description="HTH lysR-type" evidence="5">
    <location>
        <begin position="4"/>
        <end position="61"/>
    </location>
</feature>
<dbReference type="PROSITE" id="PS50931">
    <property type="entry name" value="HTH_LYSR"/>
    <property type="match status" value="1"/>
</dbReference>
<proteinExistence type="inferred from homology"/>
<dbReference type="SUPFAM" id="SSF53850">
    <property type="entry name" value="Periplasmic binding protein-like II"/>
    <property type="match status" value="1"/>
</dbReference>
<dbReference type="InterPro" id="IPR036388">
    <property type="entry name" value="WH-like_DNA-bd_sf"/>
</dbReference>
<evidence type="ECO:0000256" key="2">
    <source>
        <dbReference type="ARBA" id="ARBA00023015"/>
    </source>
</evidence>
<dbReference type="RefSeq" id="WP_394820712.1">
    <property type="nucleotide sequence ID" value="NZ_CP089984.1"/>
</dbReference>
<evidence type="ECO:0000259" key="5">
    <source>
        <dbReference type="PROSITE" id="PS50931"/>
    </source>
</evidence>
<evidence type="ECO:0000313" key="7">
    <source>
        <dbReference type="Proteomes" id="UP001370348"/>
    </source>
</evidence>
<protein>
    <submittedName>
        <fullName evidence="6">LysR family transcriptional regulator</fullName>
    </submittedName>
</protein>
<organism evidence="6 7">
    <name type="scientific">Pendulispora albinea</name>
    <dbReference type="NCBI Taxonomy" id="2741071"/>
    <lineage>
        <taxon>Bacteria</taxon>
        <taxon>Pseudomonadati</taxon>
        <taxon>Myxococcota</taxon>
        <taxon>Myxococcia</taxon>
        <taxon>Myxococcales</taxon>
        <taxon>Sorangiineae</taxon>
        <taxon>Pendulisporaceae</taxon>
        <taxon>Pendulispora</taxon>
    </lineage>
</organism>
<evidence type="ECO:0000256" key="4">
    <source>
        <dbReference type="ARBA" id="ARBA00023163"/>
    </source>
</evidence>
<accession>A0ABZ2LQ79</accession>
<dbReference type="InterPro" id="IPR036390">
    <property type="entry name" value="WH_DNA-bd_sf"/>
</dbReference>
<keyword evidence="4" id="KW-0804">Transcription</keyword>
<dbReference type="InterPro" id="IPR005119">
    <property type="entry name" value="LysR_subst-bd"/>
</dbReference>
<keyword evidence="2" id="KW-0805">Transcription regulation</keyword>
<dbReference type="Gene3D" id="3.40.190.10">
    <property type="entry name" value="Periplasmic binding protein-like II"/>
    <property type="match status" value="2"/>
</dbReference>
<dbReference type="Gene3D" id="1.10.10.10">
    <property type="entry name" value="Winged helix-like DNA-binding domain superfamily/Winged helix DNA-binding domain"/>
    <property type="match status" value="1"/>
</dbReference>
<keyword evidence="3" id="KW-0238">DNA-binding</keyword>
<evidence type="ECO:0000256" key="3">
    <source>
        <dbReference type="ARBA" id="ARBA00023125"/>
    </source>
</evidence>
<dbReference type="SUPFAM" id="SSF46785">
    <property type="entry name" value="Winged helix' DNA-binding domain"/>
    <property type="match status" value="1"/>
</dbReference>
<evidence type="ECO:0000256" key="1">
    <source>
        <dbReference type="ARBA" id="ARBA00009437"/>
    </source>
</evidence>
<gene>
    <name evidence="6" type="ORF">LZC94_24840</name>
</gene>
<reference evidence="6 7" key="1">
    <citation type="submission" date="2021-12" db="EMBL/GenBank/DDBJ databases">
        <title>Discovery of the Pendulisporaceae a myxobacterial family with distinct sporulation behavior and unique specialized metabolism.</title>
        <authorList>
            <person name="Garcia R."/>
            <person name="Popoff A."/>
            <person name="Bader C.D."/>
            <person name="Loehr J."/>
            <person name="Walesch S."/>
            <person name="Walt C."/>
            <person name="Boldt J."/>
            <person name="Bunk B."/>
            <person name="Haeckl F.J.F.P.J."/>
            <person name="Gunesch A.P."/>
            <person name="Birkelbach J."/>
            <person name="Nuebel U."/>
            <person name="Pietschmann T."/>
            <person name="Bach T."/>
            <person name="Mueller R."/>
        </authorList>
    </citation>
    <scope>NUCLEOTIDE SEQUENCE [LARGE SCALE GENOMIC DNA]</scope>
    <source>
        <strain evidence="6 7">MSr11954</strain>
    </source>
</reference>
<dbReference type="Pfam" id="PF00126">
    <property type="entry name" value="HTH_1"/>
    <property type="match status" value="1"/>
</dbReference>
<dbReference type="InterPro" id="IPR050389">
    <property type="entry name" value="LysR-type_TF"/>
</dbReference>
<name>A0ABZ2LQ79_9BACT</name>
<evidence type="ECO:0000313" key="6">
    <source>
        <dbReference type="EMBL" id="WXB11097.1"/>
    </source>
</evidence>
<comment type="similarity">
    <text evidence="1">Belongs to the LysR transcriptional regulatory family.</text>
</comment>
<dbReference type="Pfam" id="PF03466">
    <property type="entry name" value="LysR_substrate"/>
    <property type="match status" value="1"/>
</dbReference>